<reference evidence="1 2" key="1">
    <citation type="submission" date="2018-04" db="EMBL/GenBank/DDBJ databases">
        <title>Genomic Encyclopedia of Archaeal and Bacterial Type Strains, Phase II (KMG-II): from individual species to whole genera.</title>
        <authorList>
            <person name="Goeker M."/>
        </authorList>
    </citation>
    <scope>NUCLEOTIDE SEQUENCE [LARGE SCALE GENOMIC DNA]</scope>
    <source>
        <strain evidence="1 2">DSM 5822</strain>
    </source>
</reference>
<comment type="caution">
    <text evidence="1">The sequence shown here is derived from an EMBL/GenBank/DDBJ whole genome shotgun (WGS) entry which is preliminary data.</text>
</comment>
<dbReference type="RefSeq" id="WP_275656195.1">
    <property type="nucleotide sequence ID" value="NZ_QAON01000002.1"/>
</dbReference>
<keyword evidence="2" id="KW-1185">Reference proteome</keyword>
<sequence>MSIKKVETALALNAEHDLNDNLKIACVPDSSSKQLAFKAK</sequence>
<dbReference type="Proteomes" id="UP000244223">
    <property type="component" value="Unassembled WGS sequence"/>
</dbReference>
<evidence type="ECO:0000313" key="2">
    <source>
        <dbReference type="Proteomes" id="UP000244223"/>
    </source>
</evidence>
<dbReference type="AlphaFoldDB" id="A0A2T5J2C2"/>
<protein>
    <submittedName>
        <fullName evidence="1">Uncharacterized protein</fullName>
    </submittedName>
</protein>
<dbReference type="EMBL" id="QAON01000002">
    <property type="protein sequence ID" value="PTQ90668.1"/>
    <property type="molecule type" value="Genomic_DNA"/>
</dbReference>
<accession>A0A2T5J2C2</accession>
<name>A0A2T5J2C2_9GAMM</name>
<proteinExistence type="predicted"/>
<organism evidence="1 2">
    <name type="scientific">Agitococcus lubricus</name>
    <dbReference type="NCBI Taxonomy" id="1077255"/>
    <lineage>
        <taxon>Bacteria</taxon>
        <taxon>Pseudomonadati</taxon>
        <taxon>Pseudomonadota</taxon>
        <taxon>Gammaproteobacteria</taxon>
        <taxon>Moraxellales</taxon>
        <taxon>Moraxellaceae</taxon>
        <taxon>Agitococcus</taxon>
    </lineage>
</organism>
<gene>
    <name evidence="1" type="ORF">C8N29_10268</name>
</gene>
<evidence type="ECO:0000313" key="1">
    <source>
        <dbReference type="EMBL" id="PTQ90668.1"/>
    </source>
</evidence>